<protein>
    <recommendedName>
        <fullName evidence="7">Zn(2)-C6 fungal-type domain-containing protein</fullName>
    </recommendedName>
</protein>
<feature type="region of interest" description="Disordered" evidence="4">
    <location>
        <begin position="79"/>
        <end position="110"/>
    </location>
</feature>
<dbReference type="EMBL" id="BOPL01000002">
    <property type="protein sequence ID" value="GIK00438.1"/>
    <property type="molecule type" value="Genomic_DNA"/>
</dbReference>
<reference evidence="5 6" key="1">
    <citation type="submission" date="2021-02" db="EMBL/GenBank/DDBJ databases">
        <title>Pan-genome distribution and transcriptional activeness of fungal secondary metabolism genes in Aspergillus section Fumigati.</title>
        <authorList>
            <person name="Takahashi H."/>
            <person name="Umemura M."/>
            <person name="Ninomiya A."/>
            <person name="Kusuya Y."/>
            <person name="Urayama S."/>
            <person name="Shimizu M."/>
            <person name="Watanabe A."/>
            <person name="Kamei K."/>
            <person name="Yaguchi T."/>
            <person name="Hagiwara D."/>
        </authorList>
    </citation>
    <scope>NUCLEOTIDE SEQUENCE [LARGE SCALE GENOMIC DNA]</scope>
    <source>
        <strain evidence="5 6">IFM 47045</strain>
    </source>
</reference>
<dbReference type="AlphaFoldDB" id="A0A9P3BTQ8"/>
<keyword evidence="3" id="KW-0539">Nucleus</keyword>
<dbReference type="Proteomes" id="UP000710440">
    <property type="component" value="Unassembled WGS sequence"/>
</dbReference>
<comment type="caution">
    <text evidence="5">The sequence shown here is derived from an EMBL/GenBank/DDBJ whole genome shotgun (WGS) entry which is preliminary data.</text>
</comment>
<keyword evidence="6" id="KW-1185">Reference proteome</keyword>
<dbReference type="RefSeq" id="XP_043123624.1">
    <property type="nucleotide sequence ID" value="XM_043267689.1"/>
</dbReference>
<feature type="compositionally biased region" description="Polar residues" evidence="4">
    <location>
        <begin position="313"/>
        <end position="325"/>
    </location>
</feature>
<proteinExistence type="predicted"/>
<keyword evidence="2" id="KW-0804">Transcription</keyword>
<gene>
    <name evidence="5" type="ORF">Aspvir_004463</name>
</gene>
<evidence type="ECO:0000256" key="3">
    <source>
        <dbReference type="ARBA" id="ARBA00023242"/>
    </source>
</evidence>
<evidence type="ECO:0008006" key="7">
    <source>
        <dbReference type="Google" id="ProtNLM"/>
    </source>
</evidence>
<dbReference type="CDD" id="cd00067">
    <property type="entry name" value="GAL4"/>
    <property type="match status" value="1"/>
</dbReference>
<keyword evidence="1" id="KW-0805">Transcription regulation</keyword>
<dbReference type="GO" id="GO:0008270">
    <property type="term" value="F:zinc ion binding"/>
    <property type="evidence" value="ECO:0007669"/>
    <property type="project" value="InterPro"/>
</dbReference>
<dbReference type="GO" id="GO:0000981">
    <property type="term" value="F:DNA-binding transcription factor activity, RNA polymerase II-specific"/>
    <property type="evidence" value="ECO:0007669"/>
    <property type="project" value="InterPro"/>
</dbReference>
<evidence type="ECO:0000256" key="4">
    <source>
        <dbReference type="SAM" id="MobiDB-lite"/>
    </source>
</evidence>
<dbReference type="InterPro" id="IPR001138">
    <property type="entry name" value="Zn2Cys6_DnaBD"/>
</dbReference>
<dbReference type="OrthoDB" id="4222821at2759"/>
<organism evidence="5 6">
    <name type="scientific">Aspergillus viridinutans</name>
    <dbReference type="NCBI Taxonomy" id="75553"/>
    <lineage>
        <taxon>Eukaryota</taxon>
        <taxon>Fungi</taxon>
        <taxon>Dikarya</taxon>
        <taxon>Ascomycota</taxon>
        <taxon>Pezizomycotina</taxon>
        <taxon>Eurotiomycetes</taxon>
        <taxon>Eurotiomycetidae</taxon>
        <taxon>Eurotiales</taxon>
        <taxon>Aspergillaceae</taxon>
        <taxon>Aspergillus</taxon>
        <taxon>Aspergillus subgen. Fumigati</taxon>
    </lineage>
</organism>
<evidence type="ECO:0000256" key="2">
    <source>
        <dbReference type="ARBA" id="ARBA00023163"/>
    </source>
</evidence>
<sequence>MPSQPPLSHVGVIVNPSARRLACDQCHAQKLRYTKLENCTLCVRCQRLNRQCIWSPPSRSGRPARTTVEEKVVKRGSSRLDAAEKRRKRSLSVLELTSEEDGPGGVREPVHASQISTQPNLPAVEMSERVPSLPPSVADWNMSDIFSLSSPRYSSRENTFPSLWSPESVPPLPNFTDYFQMAPMGNQARTTEDTPAPLTGAPQKLDSLHDITRELSNINMSLFDLEQSLHAEPWGAMFASPAAVITKLSTCGGDQSDDTLAHGYPLIEIFNKTQHFIDIARQTSVYFASLPTPLTSRPTPTPEAPSRAFYPDSDTSSHASSRLSP</sequence>
<accession>A0A9P3BTQ8</accession>
<evidence type="ECO:0000256" key="1">
    <source>
        <dbReference type="ARBA" id="ARBA00023015"/>
    </source>
</evidence>
<evidence type="ECO:0000313" key="6">
    <source>
        <dbReference type="Proteomes" id="UP000710440"/>
    </source>
</evidence>
<feature type="region of interest" description="Disordered" evidence="4">
    <location>
        <begin position="292"/>
        <end position="325"/>
    </location>
</feature>
<evidence type="ECO:0000313" key="5">
    <source>
        <dbReference type="EMBL" id="GIK00438.1"/>
    </source>
</evidence>
<name>A0A9P3BTQ8_ASPVI</name>
<dbReference type="GeneID" id="66932445"/>